<feature type="domain" description="Fibronectin type-III" evidence="3">
    <location>
        <begin position="292"/>
        <end position="383"/>
    </location>
</feature>
<keyword evidence="5" id="KW-1185">Reference proteome</keyword>
<protein>
    <recommendedName>
        <fullName evidence="3">Fibronectin type-III domain-containing protein</fullName>
    </recommendedName>
</protein>
<dbReference type="Pfam" id="PF00041">
    <property type="entry name" value="fn3"/>
    <property type="match status" value="2"/>
</dbReference>
<accession>A0ABX2ZQ64</accession>
<feature type="domain" description="Fibronectin type-III" evidence="3">
    <location>
        <begin position="201"/>
        <end position="289"/>
    </location>
</feature>
<keyword evidence="1" id="KW-0677">Repeat</keyword>
<evidence type="ECO:0000259" key="3">
    <source>
        <dbReference type="PROSITE" id="PS50853"/>
    </source>
</evidence>
<evidence type="ECO:0000256" key="2">
    <source>
        <dbReference type="SAM" id="SignalP"/>
    </source>
</evidence>
<dbReference type="CDD" id="cd00063">
    <property type="entry name" value="FN3"/>
    <property type="match status" value="1"/>
</dbReference>
<dbReference type="SUPFAM" id="SSF49265">
    <property type="entry name" value="Fibronectin type III"/>
    <property type="match status" value="2"/>
</dbReference>
<dbReference type="InterPro" id="IPR003961">
    <property type="entry name" value="FN3_dom"/>
</dbReference>
<gene>
    <name evidence="4" type="ORF">BED47_07495</name>
</gene>
<evidence type="ECO:0000313" key="5">
    <source>
        <dbReference type="Proteomes" id="UP000094580"/>
    </source>
</evidence>
<dbReference type="RefSeq" id="WP_069034249.1">
    <property type="nucleotide sequence ID" value="NZ_MDKC01000023.1"/>
</dbReference>
<dbReference type="PANTHER" id="PTHR13817:SF166">
    <property type="entry name" value="NEURONAL IGCAM-RELATED"/>
    <property type="match status" value="1"/>
</dbReference>
<dbReference type="PANTHER" id="PTHR13817">
    <property type="entry name" value="TITIN"/>
    <property type="match status" value="1"/>
</dbReference>
<dbReference type="PROSITE" id="PS50853">
    <property type="entry name" value="FN3"/>
    <property type="match status" value="3"/>
</dbReference>
<dbReference type="EMBL" id="MDKC01000023">
    <property type="protein sequence ID" value="ODG91489.1"/>
    <property type="molecule type" value="Genomic_DNA"/>
</dbReference>
<comment type="caution">
    <text evidence="4">The sequence shown here is derived from an EMBL/GenBank/DDBJ whole genome shotgun (WGS) entry which is preliminary data.</text>
</comment>
<dbReference type="Proteomes" id="UP000094580">
    <property type="component" value="Unassembled WGS sequence"/>
</dbReference>
<proteinExistence type="predicted"/>
<evidence type="ECO:0000256" key="1">
    <source>
        <dbReference type="ARBA" id="ARBA00022737"/>
    </source>
</evidence>
<feature type="signal peptide" evidence="2">
    <location>
        <begin position="1"/>
        <end position="26"/>
    </location>
</feature>
<dbReference type="Gene3D" id="2.60.40.10">
    <property type="entry name" value="Immunoglobulins"/>
    <property type="match status" value="3"/>
</dbReference>
<feature type="chain" id="PRO_5045067883" description="Fibronectin type-III domain-containing protein" evidence="2">
    <location>
        <begin position="27"/>
        <end position="472"/>
    </location>
</feature>
<dbReference type="SMART" id="SM00060">
    <property type="entry name" value="FN3"/>
    <property type="match status" value="3"/>
</dbReference>
<dbReference type="InterPro" id="IPR050964">
    <property type="entry name" value="Striated_Muscle_Regulatory"/>
</dbReference>
<dbReference type="InterPro" id="IPR036116">
    <property type="entry name" value="FN3_sf"/>
</dbReference>
<feature type="domain" description="Fibronectin type-III" evidence="3">
    <location>
        <begin position="384"/>
        <end position="472"/>
    </location>
</feature>
<evidence type="ECO:0000313" key="4">
    <source>
        <dbReference type="EMBL" id="ODG91489.1"/>
    </source>
</evidence>
<reference evidence="4 5" key="1">
    <citation type="submission" date="2016-07" db="EMBL/GenBank/DDBJ databases">
        <authorList>
            <person name="Townsley L."/>
            <person name="Shank E.A."/>
        </authorList>
    </citation>
    <scope>NUCLEOTIDE SEQUENCE [LARGE SCALE GENOMIC DNA]</scope>
    <source>
        <strain evidence="4 5">CH01</strain>
    </source>
</reference>
<organism evidence="4 5">
    <name type="scientific">Gottfriedia luciferensis</name>
    <dbReference type="NCBI Taxonomy" id="178774"/>
    <lineage>
        <taxon>Bacteria</taxon>
        <taxon>Bacillati</taxon>
        <taxon>Bacillota</taxon>
        <taxon>Bacilli</taxon>
        <taxon>Bacillales</taxon>
        <taxon>Bacillaceae</taxon>
        <taxon>Gottfriedia</taxon>
    </lineage>
</organism>
<sequence>MNKRSFMYLFLTFLIMFSFNSKSAFAEIGDRITPYSAWFNYNFSLQEYEWDTPKEVELQLFDMYTGDEANEIVANENMYNTKPADDEEWIVMGFNLKYVSGPEEPLYAYDVIYSYDSFYTKSGQKVNPIDTAIFSGQFEGLDEFDVELYPGAESEVYYGILVKKTVGYPLIRIGMGYDSRADQTIYGWFSTDPNYVEPILSPTNVKAAASSYNSVKLSWTKADDVTGYEIYRSTSSTGTYTKIATTSSTSYTNTSLNTGTTYYYKIKSYKTGTPTQYSDYSKTVSAKPVLSTPTSVKAASSSYNSVKTSWAAVSGASGYEVYRSTTSTGTYSLAGTTTSTSFNNTGLTTNKTYYYKVKSYRIVGSKKVYGNYSSIVSAKPIPSVPTNFNVAKVNSTSSKISWSSVSGASGYEIYRSTSSAGSYSLVKRTTSTSYTNSGLTKGKTYYYKVRAYRTVGTTKVYSGWTTIKSVKL</sequence>
<name>A0ABX2ZQ64_9BACI</name>
<dbReference type="InterPro" id="IPR013783">
    <property type="entry name" value="Ig-like_fold"/>
</dbReference>
<keyword evidence="2" id="KW-0732">Signal</keyword>